<dbReference type="RefSeq" id="WP_047776477.1">
    <property type="nucleotide sequence ID" value="NZ_CP087134.1"/>
</dbReference>
<organism evidence="1 2">
    <name type="scientific">Flavobacterium cupriresistens</name>
    <dbReference type="NCBI Taxonomy" id="2893885"/>
    <lineage>
        <taxon>Bacteria</taxon>
        <taxon>Pseudomonadati</taxon>
        <taxon>Bacteroidota</taxon>
        <taxon>Flavobacteriia</taxon>
        <taxon>Flavobacteriales</taxon>
        <taxon>Flavobacteriaceae</taxon>
        <taxon>Flavobacterium</taxon>
    </lineage>
</organism>
<keyword evidence="2" id="KW-1185">Reference proteome</keyword>
<dbReference type="Proteomes" id="UP001273350">
    <property type="component" value="Unassembled WGS sequence"/>
</dbReference>
<accession>A0ABU4RAB8</accession>
<evidence type="ECO:0008006" key="3">
    <source>
        <dbReference type="Google" id="ProtNLM"/>
    </source>
</evidence>
<name>A0ABU4RAB8_9FLAO</name>
<gene>
    <name evidence="1" type="ORF">SGQ83_09155</name>
</gene>
<reference evidence="1 2" key="1">
    <citation type="submission" date="2023-11" db="EMBL/GenBank/DDBJ databases">
        <title>Unpublished Manusciprt.</title>
        <authorList>
            <person name="Saticioglu I.B."/>
            <person name="Ay H."/>
            <person name="Ajmi N."/>
            <person name="Altun S."/>
            <person name="Duman M."/>
        </authorList>
    </citation>
    <scope>NUCLEOTIDE SEQUENCE [LARGE SCALE GENOMIC DNA]</scope>
    <source>
        <strain evidence="1 2">Fl-318</strain>
    </source>
</reference>
<sequence length="114" mass="12858">MEVFEIISFAPSEGPIGTIIRLVSSDNKNVEPESLVLEGVEFACSNNRRLNSAFTTSGVVNESYTHFSVKVPPDVSEGESYVIIFRFKKKSEYGSKVYFITYPFNDLFVVKEKD</sequence>
<evidence type="ECO:0000313" key="1">
    <source>
        <dbReference type="EMBL" id="MDX6189514.1"/>
    </source>
</evidence>
<comment type="caution">
    <text evidence="1">The sequence shown here is derived from an EMBL/GenBank/DDBJ whole genome shotgun (WGS) entry which is preliminary data.</text>
</comment>
<evidence type="ECO:0000313" key="2">
    <source>
        <dbReference type="Proteomes" id="UP001273350"/>
    </source>
</evidence>
<protein>
    <recommendedName>
        <fullName evidence="3">DUF4625 domain-containing protein</fullName>
    </recommendedName>
</protein>
<dbReference type="EMBL" id="JAWXVI010000005">
    <property type="protein sequence ID" value="MDX6189514.1"/>
    <property type="molecule type" value="Genomic_DNA"/>
</dbReference>
<proteinExistence type="predicted"/>